<gene>
    <name evidence="4" type="ORF">SAMN02745124_04278</name>
</gene>
<proteinExistence type="predicted"/>
<dbReference type="PANTHER" id="PTHR38340:SF1">
    <property type="entry name" value="S-LAYER PROTEIN"/>
    <property type="match status" value="1"/>
</dbReference>
<keyword evidence="2" id="KW-0964">Secreted</keyword>
<dbReference type="AlphaFoldDB" id="A0A1M5YPC7"/>
<sequence>MANCSNGSGHLYAGNNSLQGADGNDQLFGGAGNDNLSGGAGSDLLYGGLGDDTYSISDLEDTIVEYEGEGFDTIDSQVSYTLGDHVERLRLLGTAATAIGNELDNELIGNSADNLLDGGTGADTMLGGAGNDTYITESAGDQIIEGTGAGIDTEQRGYETTSQLAGGVENLMLGTSVINGSGNELDNTITGNEQDNILHGWAGQDILIGGAGNDQLEGGAGHDELIGGSGADSMWGGTGDDIYIVDDAGDQVIEFADEGFDTIRSSLDIVLPDNVEMAFLTGDGDTNITANDLDNSLSGNSGNNIIDGGAGADYMAGMDGDDVYITDNEYDLIAEEEDQGTDTEMRGYETSYSLRDNVENLTLTGTVYRGNGNELDNVITGNDAENNLWGREGSDTLYGNGGDDSLFGDLGDDHLEGNGGDDYLDGGEGDDILLGGEGNDQLDGGAGFNELRGGSGDDVYVYRADAGDYVIDNSDGGQDWLIFTDDITADRLTFVRSGDDLVVQVNRGESTNSVTVTNWFAGENYQLYGIQPAGASGLLAATINQMFPPDNPEPDGIVVPDESEFDAALHGTLGNDQYPDHVGGTSGNDILRGYQGNDMLYGGAGNDVYIFEAGSGADVIDASGGGMDFLYFDEGLTLDSLGFSRSSDNLVITVEGTDDSVTVLDWFVDADHQLEFIQPFGGSMLSAAQVSNLVADDPPPVGDFDTVVEGTASGEQLVGTSGADQLNAYEGDDQLFGLAGNDELNGGDGADYLDGGEGHDVLNGGAGNDQLSGGTGEDVLAGGAGDDTYIYGSGSGADLIDNSGGGTDWLLFTDGITSERLSFIQSGDDLVIRVDGDESSQVTVTGWFLGAQYQLAYVQPDGEYGISAATINELFTGSGDEPNPDDFDFVRTGTAAAEQLVGTNGMDLIDGLGGDDQLFGLGGNDWLKGGDGADYLGGGASNDSLFGEAGDDVIFAENGDDYLEGGIGGDYLDGGAGNDMIVGGDGNDQLRGQGGNDTLIGGDGNDNYVYQTGGGADLIINNGGGLDILFFQDGITLERLSFHQSGDDMVVRVDNDDATSVTIQDWYLDADNQVEFLQPDGGYLISAAQITALAQPDLMMAGPTGLMALSAGMMNGDDYTNFRTSAGTSLFGTDSAAQSVSHGLEDLTTKKDSVVGDLMIAA</sequence>
<dbReference type="InterPro" id="IPR018511">
    <property type="entry name" value="Hemolysin-typ_Ca-bd_CS"/>
</dbReference>
<name>A0A1M5YPC7_9BACT</name>
<feature type="domain" description="Haemolysin-type calcium binding-related" evidence="3">
    <location>
        <begin position="649"/>
        <end position="689"/>
    </location>
</feature>
<dbReference type="RefSeq" id="WP_073379276.1">
    <property type="nucleotide sequence ID" value="NZ_FQXS01000046.1"/>
</dbReference>
<keyword evidence="5" id="KW-1185">Reference proteome</keyword>
<dbReference type="PRINTS" id="PR00313">
    <property type="entry name" value="CABNDNGRPT"/>
</dbReference>
<evidence type="ECO:0000313" key="4">
    <source>
        <dbReference type="EMBL" id="SHI13729.1"/>
    </source>
</evidence>
<reference evidence="4 5" key="1">
    <citation type="submission" date="2016-11" db="EMBL/GenBank/DDBJ databases">
        <authorList>
            <person name="Jaros S."/>
            <person name="Januszkiewicz K."/>
            <person name="Wedrychowicz H."/>
        </authorList>
    </citation>
    <scope>NUCLEOTIDE SEQUENCE [LARGE SCALE GENOMIC DNA]</scope>
    <source>
        <strain evidence="4 5">DSM 9705</strain>
    </source>
</reference>
<dbReference type="GO" id="GO:0005509">
    <property type="term" value="F:calcium ion binding"/>
    <property type="evidence" value="ECO:0007669"/>
    <property type="project" value="InterPro"/>
</dbReference>
<evidence type="ECO:0000256" key="2">
    <source>
        <dbReference type="ARBA" id="ARBA00022525"/>
    </source>
</evidence>
<evidence type="ECO:0000259" key="3">
    <source>
        <dbReference type="Pfam" id="PF06594"/>
    </source>
</evidence>
<dbReference type="GO" id="GO:0005576">
    <property type="term" value="C:extracellular region"/>
    <property type="evidence" value="ECO:0007669"/>
    <property type="project" value="UniProtKB-SubCell"/>
</dbReference>
<accession>A0A1M5YPC7</accession>
<protein>
    <submittedName>
        <fullName evidence="4">Ca2+-binding protein, RTX toxin-related</fullName>
    </submittedName>
</protein>
<dbReference type="InterPro" id="IPR001343">
    <property type="entry name" value="Hemolysn_Ca-bd"/>
</dbReference>
<dbReference type="InterPro" id="IPR050557">
    <property type="entry name" value="RTX_toxin/Mannuronan_C5-epim"/>
</dbReference>
<dbReference type="Pfam" id="PF06594">
    <property type="entry name" value="HCBP_related"/>
    <property type="match status" value="1"/>
</dbReference>
<evidence type="ECO:0000256" key="1">
    <source>
        <dbReference type="ARBA" id="ARBA00004613"/>
    </source>
</evidence>
<dbReference type="OrthoDB" id="5405960at2"/>
<dbReference type="STRING" id="1121409.SAMN02745124_04278"/>
<dbReference type="Proteomes" id="UP000184139">
    <property type="component" value="Unassembled WGS sequence"/>
</dbReference>
<dbReference type="PANTHER" id="PTHR38340">
    <property type="entry name" value="S-LAYER PROTEIN"/>
    <property type="match status" value="1"/>
</dbReference>
<dbReference type="InterPro" id="IPR011049">
    <property type="entry name" value="Serralysin-like_metalloprot_C"/>
</dbReference>
<comment type="subcellular location">
    <subcellularLocation>
        <location evidence="1">Secreted</location>
    </subcellularLocation>
</comment>
<evidence type="ECO:0000313" key="5">
    <source>
        <dbReference type="Proteomes" id="UP000184139"/>
    </source>
</evidence>
<dbReference type="InterPro" id="IPR010566">
    <property type="entry name" value="Haemolys_ca-bd"/>
</dbReference>
<dbReference type="EMBL" id="FQXS01000046">
    <property type="protein sequence ID" value="SHI13729.1"/>
    <property type="molecule type" value="Genomic_DNA"/>
</dbReference>
<dbReference type="PROSITE" id="PS00330">
    <property type="entry name" value="HEMOLYSIN_CALCIUM"/>
    <property type="match status" value="12"/>
</dbReference>
<dbReference type="Pfam" id="PF00353">
    <property type="entry name" value="HemolysinCabind"/>
    <property type="match status" value="13"/>
</dbReference>
<dbReference type="SUPFAM" id="SSF51120">
    <property type="entry name" value="beta-Roll"/>
    <property type="match status" value="7"/>
</dbReference>
<dbReference type="Gene3D" id="2.150.10.10">
    <property type="entry name" value="Serralysin-like metalloprotease, C-terminal"/>
    <property type="match status" value="10"/>
</dbReference>
<organism evidence="4 5">
    <name type="scientific">Desulfofustis glycolicus DSM 9705</name>
    <dbReference type="NCBI Taxonomy" id="1121409"/>
    <lineage>
        <taxon>Bacteria</taxon>
        <taxon>Pseudomonadati</taxon>
        <taxon>Thermodesulfobacteriota</taxon>
        <taxon>Desulfobulbia</taxon>
        <taxon>Desulfobulbales</taxon>
        <taxon>Desulfocapsaceae</taxon>
        <taxon>Desulfofustis</taxon>
    </lineage>
</organism>